<proteinExistence type="predicted"/>
<dbReference type="InterPro" id="IPR018378">
    <property type="entry name" value="C-type_lectin_CS"/>
</dbReference>
<dbReference type="PANTHER" id="PTHR22803">
    <property type="entry name" value="MANNOSE, PHOSPHOLIPASE, LECTIN RECEPTOR RELATED"/>
    <property type="match status" value="1"/>
</dbReference>
<feature type="domain" description="C-type lectin" evidence="3">
    <location>
        <begin position="161"/>
        <end position="276"/>
    </location>
</feature>
<dbReference type="InterPro" id="IPR016186">
    <property type="entry name" value="C-type_lectin-like/link_sf"/>
</dbReference>
<dbReference type="Pfam" id="PF00059">
    <property type="entry name" value="Lectin_C"/>
    <property type="match status" value="2"/>
</dbReference>
<dbReference type="Gene3D" id="3.10.100.10">
    <property type="entry name" value="Mannose-Binding Protein A, subunit A"/>
    <property type="match status" value="2"/>
</dbReference>
<comment type="caution">
    <text evidence="4">The sequence shown here is derived from an EMBL/GenBank/DDBJ whole genome shotgun (WGS) entry which is preliminary data.</text>
</comment>
<feature type="domain" description="C-type lectin" evidence="3">
    <location>
        <begin position="27"/>
        <end position="145"/>
    </location>
</feature>
<evidence type="ECO:0000259" key="3">
    <source>
        <dbReference type="PROSITE" id="PS50041"/>
    </source>
</evidence>
<keyword evidence="2" id="KW-0812">Transmembrane</keyword>
<evidence type="ECO:0000256" key="1">
    <source>
        <dbReference type="ARBA" id="ARBA00023157"/>
    </source>
</evidence>
<dbReference type="EMBL" id="JBJQND010000018">
    <property type="protein sequence ID" value="KAL3837196.1"/>
    <property type="molecule type" value="Genomic_DNA"/>
</dbReference>
<name>A0ABD3TKR3_SINWO</name>
<reference evidence="4 5" key="1">
    <citation type="submission" date="2024-11" db="EMBL/GenBank/DDBJ databases">
        <title>Chromosome-level genome assembly of the freshwater bivalve Anodonta woodiana.</title>
        <authorList>
            <person name="Chen X."/>
        </authorList>
    </citation>
    <scope>NUCLEOTIDE SEQUENCE [LARGE SCALE GENOMIC DNA]</scope>
    <source>
        <strain evidence="4">MN2024</strain>
        <tissue evidence="4">Gills</tissue>
    </source>
</reference>
<sequence>MLCNFIVEFRCLTTRLGGLKLCISIAFRGHCYQIVDTNTTWAEASRFCKENNGHLIFIETAEEQQVIADQMQRRNFRAVALWIGSSNVHAEDGSRWDNGENFTYVNWAKGQPDNPPGDENCAEIYTYDFKWNDKACKSPRGYICERTDAIEPCRSVGNIRHCYQIVQDELTWLQAFKMCSQVGGMLVTIESKAEQMFIEDQMQNKNFTVAGLWIGANKLHPVNQRAWINGHQFTYVNWAQGAPNKRHYVENCAEISTSDCTWNDEMCSTERGYICEYPLLGTSDLQVWVIIPPVGSAVIRIVGVVSLCCFLKRRRKNQNKKVEVYQGIQEMEMRNTGPISNTRIHEAYCTIDEYSSRPGDMTHRKDIY</sequence>
<accession>A0ABD3TKR3</accession>
<dbReference type="InterPro" id="IPR016187">
    <property type="entry name" value="CTDL_fold"/>
</dbReference>
<dbReference type="SMART" id="SM00034">
    <property type="entry name" value="CLECT"/>
    <property type="match status" value="2"/>
</dbReference>
<keyword evidence="5" id="KW-1185">Reference proteome</keyword>
<dbReference type="Proteomes" id="UP001634394">
    <property type="component" value="Unassembled WGS sequence"/>
</dbReference>
<feature type="transmembrane region" description="Helical" evidence="2">
    <location>
        <begin position="287"/>
        <end position="311"/>
    </location>
</feature>
<dbReference type="CDD" id="cd00037">
    <property type="entry name" value="CLECT"/>
    <property type="match status" value="2"/>
</dbReference>
<evidence type="ECO:0000313" key="4">
    <source>
        <dbReference type="EMBL" id="KAL3837196.1"/>
    </source>
</evidence>
<gene>
    <name evidence="4" type="ORF">ACJMK2_022567</name>
</gene>
<dbReference type="InterPro" id="IPR050111">
    <property type="entry name" value="C-type_lectin/snaclec_domain"/>
</dbReference>
<keyword evidence="2" id="KW-1133">Transmembrane helix</keyword>
<dbReference type="SUPFAM" id="SSF56436">
    <property type="entry name" value="C-type lectin-like"/>
    <property type="match status" value="2"/>
</dbReference>
<evidence type="ECO:0000256" key="2">
    <source>
        <dbReference type="SAM" id="Phobius"/>
    </source>
</evidence>
<dbReference type="PROSITE" id="PS00615">
    <property type="entry name" value="C_TYPE_LECTIN_1"/>
    <property type="match status" value="2"/>
</dbReference>
<dbReference type="AlphaFoldDB" id="A0ABD3TKR3"/>
<dbReference type="InterPro" id="IPR001304">
    <property type="entry name" value="C-type_lectin-like"/>
</dbReference>
<evidence type="ECO:0000313" key="5">
    <source>
        <dbReference type="Proteomes" id="UP001634394"/>
    </source>
</evidence>
<dbReference type="PROSITE" id="PS50041">
    <property type="entry name" value="C_TYPE_LECTIN_2"/>
    <property type="match status" value="2"/>
</dbReference>
<organism evidence="4 5">
    <name type="scientific">Sinanodonta woodiana</name>
    <name type="common">Chinese pond mussel</name>
    <name type="synonym">Anodonta woodiana</name>
    <dbReference type="NCBI Taxonomy" id="1069815"/>
    <lineage>
        <taxon>Eukaryota</taxon>
        <taxon>Metazoa</taxon>
        <taxon>Spiralia</taxon>
        <taxon>Lophotrochozoa</taxon>
        <taxon>Mollusca</taxon>
        <taxon>Bivalvia</taxon>
        <taxon>Autobranchia</taxon>
        <taxon>Heteroconchia</taxon>
        <taxon>Palaeoheterodonta</taxon>
        <taxon>Unionida</taxon>
        <taxon>Unionoidea</taxon>
        <taxon>Unionidae</taxon>
        <taxon>Unioninae</taxon>
        <taxon>Sinanodonta</taxon>
    </lineage>
</organism>
<keyword evidence="2" id="KW-0472">Membrane</keyword>
<protein>
    <recommendedName>
        <fullName evidence="3">C-type lectin domain-containing protein</fullName>
    </recommendedName>
</protein>
<keyword evidence="1" id="KW-1015">Disulfide bond</keyword>